<dbReference type="Gene3D" id="3.40.50.720">
    <property type="entry name" value="NAD(P)-binding Rossmann-like Domain"/>
    <property type="match status" value="1"/>
</dbReference>
<dbReference type="NCBIfam" id="TIGR04180">
    <property type="entry name" value="EDH_00030"/>
    <property type="match status" value="1"/>
</dbReference>
<dbReference type="InterPro" id="IPR016040">
    <property type="entry name" value="NAD(P)-bd_dom"/>
</dbReference>
<dbReference type="EMBL" id="SRPF01000002">
    <property type="protein sequence ID" value="TGN39931.1"/>
    <property type="molecule type" value="Genomic_DNA"/>
</dbReference>
<evidence type="ECO:0000313" key="2">
    <source>
        <dbReference type="EMBL" id="TGN39931.1"/>
    </source>
</evidence>
<keyword evidence="3" id="KW-1185">Reference proteome</keyword>
<dbReference type="InterPro" id="IPR045869">
    <property type="entry name" value="Arna-like_SDR_e"/>
</dbReference>
<evidence type="ECO:0000259" key="1">
    <source>
        <dbReference type="Pfam" id="PF16363"/>
    </source>
</evidence>
<gene>
    <name evidence="2" type="ORF">E5Q11_06425</name>
</gene>
<comment type="caution">
    <text evidence="2">The sequence shown here is derived from an EMBL/GenBank/DDBJ whole genome shotgun (WGS) entry which is preliminary data.</text>
</comment>
<dbReference type="Gene3D" id="3.90.25.10">
    <property type="entry name" value="UDP-galactose 4-epimerase, domain 1"/>
    <property type="match status" value="1"/>
</dbReference>
<dbReference type="AlphaFoldDB" id="A0A4Z1C1C6"/>
<dbReference type="InterPro" id="IPR036291">
    <property type="entry name" value="NAD(P)-bd_dom_sf"/>
</dbReference>
<dbReference type="GO" id="GO:0016831">
    <property type="term" value="F:carboxy-lyase activity"/>
    <property type="evidence" value="ECO:0007669"/>
    <property type="project" value="InterPro"/>
</dbReference>
<dbReference type="Pfam" id="PF16363">
    <property type="entry name" value="GDP_Man_Dehyd"/>
    <property type="match status" value="1"/>
</dbReference>
<dbReference type="RefSeq" id="WP_135802595.1">
    <property type="nucleotide sequence ID" value="NZ_SRPF01000002.1"/>
</dbReference>
<reference evidence="2 3" key="1">
    <citation type="submission" date="2019-04" db="EMBL/GenBank/DDBJ databases">
        <authorList>
            <person name="Park S."/>
            <person name="Yoon J.-H."/>
        </authorList>
    </citation>
    <scope>NUCLEOTIDE SEQUENCE [LARGE SCALE GENOMIC DNA]</scope>
    <source>
        <strain evidence="2 3">HJM-18</strain>
    </source>
</reference>
<dbReference type="SUPFAM" id="SSF51735">
    <property type="entry name" value="NAD(P)-binding Rossmann-fold domains"/>
    <property type="match status" value="1"/>
</dbReference>
<feature type="domain" description="NAD(P)-binding" evidence="1">
    <location>
        <begin position="7"/>
        <end position="308"/>
    </location>
</feature>
<evidence type="ECO:0000313" key="3">
    <source>
        <dbReference type="Proteomes" id="UP000298325"/>
    </source>
</evidence>
<dbReference type="CDD" id="cd05257">
    <property type="entry name" value="Arna_like_SDR_e"/>
    <property type="match status" value="1"/>
</dbReference>
<name>A0A4Z1C1C6_9GAMM</name>
<dbReference type="OrthoDB" id="9803010at2"/>
<organism evidence="2 3">
    <name type="scientific">Marinobacter confluentis</name>
    <dbReference type="NCBI Taxonomy" id="1697557"/>
    <lineage>
        <taxon>Bacteria</taxon>
        <taxon>Pseudomonadati</taxon>
        <taxon>Pseudomonadota</taxon>
        <taxon>Gammaproteobacteria</taxon>
        <taxon>Pseudomonadales</taxon>
        <taxon>Marinobacteraceae</taxon>
        <taxon>Marinobacter</taxon>
    </lineage>
</organism>
<sequence length="328" mass="36502">MTTESVLVTGADGFIGSHLTELLVREGYKVKALSQYNSFNYWGWLENIDCLDQVEVLNGDVRDPHYCKHITKGVDVVYHLAALIAIPYSYVAPDSYVDTNIKGTLNICQAALDNGVKRVIHTSTSEVYGTAQYVPIDEQHPVQPQSPYSASKIAADAMAMSFYNAFDLPVTVARPFNTYGPRQSARAVIPTIITQIAAGQKSIKLGDVSPTRDFNYVEDTCQGFLALANSEKTVGETVNIASNFEISVGDTLNLIRSIMNSDVEFITDEQRFRPGKSEVFRLWGENAKIRELTGFVPQHTIEDGLRKTVEWFTEPDNLKHYKAGIYNV</sequence>
<dbReference type="InterPro" id="IPR026390">
    <property type="entry name" value="LegB-like"/>
</dbReference>
<accession>A0A4Z1C1C6</accession>
<protein>
    <submittedName>
        <fullName evidence="2">SDR family NAD(P)-dependent oxidoreductase</fullName>
    </submittedName>
</protein>
<dbReference type="Proteomes" id="UP000298325">
    <property type="component" value="Unassembled WGS sequence"/>
</dbReference>
<proteinExistence type="predicted"/>
<dbReference type="PANTHER" id="PTHR43000">
    <property type="entry name" value="DTDP-D-GLUCOSE 4,6-DEHYDRATASE-RELATED"/>
    <property type="match status" value="1"/>
</dbReference>